<dbReference type="AlphaFoldDB" id="A0A494XA74"/>
<dbReference type="Pfam" id="PF06983">
    <property type="entry name" value="3-dmu-9_3-mt"/>
    <property type="match status" value="1"/>
</dbReference>
<feature type="domain" description="PhnB-like" evidence="1">
    <location>
        <begin position="3"/>
        <end position="118"/>
    </location>
</feature>
<dbReference type="OrthoDB" id="5293819at2"/>
<dbReference type="Proteomes" id="UP000280434">
    <property type="component" value="Unassembled WGS sequence"/>
</dbReference>
<gene>
    <name evidence="2" type="ORF">D7S89_14445</name>
</gene>
<dbReference type="InterPro" id="IPR028973">
    <property type="entry name" value="PhnB-like"/>
</dbReference>
<protein>
    <submittedName>
        <fullName evidence="2">VOC family protein</fullName>
    </submittedName>
</protein>
<proteinExistence type="predicted"/>
<dbReference type="SUPFAM" id="SSF54593">
    <property type="entry name" value="Glyoxalase/Bleomycin resistance protein/Dihydroxybiphenyl dioxygenase"/>
    <property type="match status" value="1"/>
</dbReference>
<comment type="caution">
    <text evidence="2">The sequence shown here is derived from an EMBL/GenBank/DDBJ whole genome shotgun (WGS) entry which is preliminary data.</text>
</comment>
<reference evidence="2 3" key="1">
    <citation type="submission" date="2018-10" db="EMBL/GenBank/DDBJ databases">
        <title>Paraburkholderia sp. 7MK8-2, isolated from soil.</title>
        <authorList>
            <person name="Gao Z.-H."/>
            <person name="Qiu L.-H."/>
        </authorList>
    </citation>
    <scope>NUCLEOTIDE SEQUENCE [LARGE SCALE GENOMIC DNA]</scope>
    <source>
        <strain evidence="2 3">7MK8-2</strain>
    </source>
</reference>
<organism evidence="2 3">
    <name type="scientific">Trinickia fusca</name>
    <dbReference type="NCBI Taxonomy" id="2419777"/>
    <lineage>
        <taxon>Bacteria</taxon>
        <taxon>Pseudomonadati</taxon>
        <taxon>Pseudomonadota</taxon>
        <taxon>Betaproteobacteria</taxon>
        <taxon>Burkholderiales</taxon>
        <taxon>Burkholderiaceae</taxon>
        <taxon>Trinickia</taxon>
    </lineage>
</organism>
<name>A0A494XA74_9BURK</name>
<dbReference type="EMBL" id="RBZV01000005">
    <property type="protein sequence ID" value="RKP47448.1"/>
    <property type="molecule type" value="Genomic_DNA"/>
</dbReference>
<evidence type="ECO:0000313" key="3">
    <source>
        <dbReference type="Proteomes" id="UP000280434"/>
    </source>
</evidence>
<evidence type="ECO:0000313" key="2">
    <source>
        <dbReference type="EMBL" id="RKP47448.1"/>
    </source>
</evidence>
<keyword evidence="3" id="KW-1185">Reference proteome</keyword>
<evidence type="ECO:0000259" key="1">
    <source>
        <dbReference type="Pfam" id="PF06983"/>
    </source>
</evidence>
<dbReference type="PIRSF" id="PIRSF021700">
    <property type="entry name" value="3_dmu_93_MTrfase"/>
    <property type="match status" value="1"/>
</dbReference>
<dbReference type="InterPro" id="IPR029068">
    <property type="entry name" value="Glyas_Bleomycin-R_OHBP_Dase"/>
</dbReference>
<dbReference type="Gene3D" id="3.10.180.10">
    <property type="entry name" value="2,3-Dihydroxybiphenyl 1,2-Dioxygenase, domain 1"/>
    <property type="match status" value="1"/>
</dbReference>
<accession>A0A494XA74</accession>
<dbReference type="RefSeq" id="WP_121278394.1">
    <property type="nucleotide sequence ID" value="NZ_RBZV01000005.1"/>
</dbReference>
<dbReference type="PANTHER" id="PTHR33990">
    <property type="entry name" value="PROTEIN YJDN-RELATED"/>
    <property type="match status" value="1"/>
</dbReference>
<dbReference type="CDD" id="cd06588">
    <property type="entry name" value="PhnB_like"/>
    <property type="match status" value="1"/>
</dbReference>
<sequence>MQTITPFLWFDDQAEEAARFYMSVFERSRMLEVMHYGEAGPGETGSVMSVTFELDGQKFIALNGGPNPAFTFSPAISMFVECETQDEVDTLWERLSAGGETQQCGWLRDKFGICWQVVPRVLGRLLVDPDKTRSTRVMRAMMQMRKLDIAGLQRAYDEA</sequence>
<dbReference type="InterPro" id="IPR009725">
    <property type="entry name" value="3_dmu_93_MTrfase"/>
</dbReference>